<protein>
    <submittedName>
        <fullName evidence="12">Carboxyl transferase domain-containing protein</fullName>
    </submittedName>
</protein>
<dbReference type="Pfam" id="PF02786">
    <property type="entry name" value="CPSase_L_D2"/>
    <property type="match status" value="1"/>
</dbReference>
<sequence length="1118" mass="118183">MSDTPRTVLVANRGEIALRVFRAAQTLGMTTVGVHSQDDVHAPHTRRCDQLVPLSGTGPSAYLDPTAIVRAAHDTGAHAVHPGYGFLSESPELAESCREAGLTFIGPDSETLRRFGNKAQARALAREYGIPVLPGTEGPTTLEQIRAFVDAQTHPGCPPPAVAIKALTGGGGRGVRVVTTPERLAHAVDEARAEAEAAFGTDELYVEQVLPRARHVEVQVVGDGTGAASHLWDRDCSVQRRSQKLIEVAPSTVLPAPARTRMLTAAVRLASGVRLCGVATVEFLALPDGSFHFLEVNPRLQVEHTVTEQILGLDLVSAQLQLAAGAGLAEVGLSQQQIGEPAGCAIQIRVNAESADATGTIHPASGTLTRFEPATGAGIRVDAAAHTGMRLNPRFDSLLAKIVVHDRHGHTNAHRLARQALAETHIDGVDTNLAFQSVVLDSVELGACDTSWVDRNSTQLWEHAGTIQRRGLEHPNGSAEPSSPASPGPHRTEPSSATSAPQDQDGERQFQRAPTAGAVASIEVSPGQTVATGTVLALVEAMKMQHPLPATCAGRVAEILVHQGAVVDQGTPVVVLDGHSNNEDIDDATADDVDPDHVRTDLANLRERKAKIHDDSRPEAVAKRHTRGMRTARENIADLTDGGLMVEYGGLAVAAQRTRREPADLEERTPADGIVTGLGRVNGAQFPPERATCAILAYDYTVLAGTQGYYSHAKTDRILGVARDRRHPVVLFAEGGGGRPGDTDAPLVGGLNYATFTRMGALSGVVPTVGIAAGRCFAGNAALLGTCDVVIATQDATIGMAGPAMIEAGGLGTFTADHIGPIDTQTRNGVVDVAVTDEAEAVATAKTYLAYFQGPLTEYETPDQRRLRHVVPENRKRSYAIDTVLEVLFDTDSVLELRAGFGRCVRTALARIEGNPVGVIANDPAVLGGAIDADGADKMARFLQLCDTFALPVVSLCDTPGFMVGPEVEETATVRHFSRLFVRGGHLSVPMVTVVLRKAYGLGAMAMACGGFHNTVLTLAWPTGEFGGMGLEGAVRLAFRDELARIEDPEERRQAFDTMVAHAYEQGSAVNTAAHLEIDEVIDPEQTRGAITAALLGPGGPPRAGWVNSRRGAGVDTW</sequence>
<dbReference type="InterPro" id="IPR011053">
    <property type="entry name" value="Single_hybrid_motif"/>
</dbReference>
<feature type="domain" description="Biotin carboxylation" evidence="10">
    <location>
        <begin position="4"/>
        <end position="458"/>
    </location>
</feature>
<evidence type="ECO:0000256" key="3">
    <source>
        <dbReference type="ARBA" id="ARBA00022741"/>
    </source>
</evidence>
<evidence type="ECO:0000259" key="10">
    <source>
        <dbReference type="PROSITE" id="PS50979"/>
    </source>
</evidence>
<evidence type="ECO:0000313" key="13">
    <source>
        <dbReference type="Proteomes" id="UP001250214"/>
    </source>
</evidence>
<evidence type="ECO:0000256" key="6">
    <source>
        <dbReference type="PROSITE-ProRule" id="PRU00409"/>
    </source>
</evidence>
<dbReference type="PROSITE" id="PS50975">
    <property type="entry name" value="ATP_GRASP"/>
    <property type="match status" value="1"/>
</dbReference>
<dbReference type="Pfam" id="PF01039">
    <property type="entry name" value="Carboxyl_trans"/>
    <property type="match status" value="1"/>
</dbReference>
<feature type="domain" description="CoA carboxyltransferase C-terminal" evidence="11">
    <location>
        <begin position="858"/>
        <end position="1097"/>
    </location>
</feature>
<dbReference type="PROSITE" id="PS50968">
    <property type="entry name" value="BIOTINYL_LIPOYL"/>
    <property type="match status" value="1"/>
</dbReference>
<dbReference type="InterPro" id="IPR005479">
    <property type="entry name" value="CPAse_ATP-bd"/>
</dbReference>
<dbReference type="CDD" id="cd06850">
    <property type="entry name" value="biotinyl_domain"/>
    <property type="match status" value="1"/>
</dbReference>
<name>A0ABU2H5X3_9ACTN</name>
<dbReference type="InterPro" id="IPR005482">
    <property type="entry name" value="Biotin_COase_C"/>
</dbReference>
<comment type="cofactor">
    <cofactor evidence="1">
        <name>biotin</name>
        <dbReference type="ChEBI" id="CHEBI:57586"/>
    </cofactor>
</comment>
<dbReference type="SUPFAM" id="SSF51230">
    <property type="entry name" value="Single hybrid motif"/>
    <property type="match status" value="1"/>
</dbReference>
<keyword evidence="13" id="KW-1185">Reference proteome</keyword>
<feature type="compositionally biased region" description="Low complexity" evidence="7">
    <location>
        <begin position="477"/>
        <end position="489"/>
    </location>
</feature>
<dbReference type="PROSITE" id="PS50979">
    <property type="entry name" value="BC"/>
    <property type="match status" value="1"/>
</dbReference>
<dbReference type="Proteomes" id="UP001250214">
    <property type="component" value="Unassembled WGS sequence"/>
</dbReference>
<dbReference type="InterPro" id="IPR013815">
    <property type="entry name" value="ATP_grasp_subdomain_1"/>
</dbReference>
<dbReference type="EMBL" id="JAVLVT010000004">
    <property type="protein sequence ID" value="MDS1270702.1"/>
    <property type="molecule type" value="Genomic_DNA"/>
</dbReference>
<accession>A0ABU2H5X3</accession>
<feature type="domain" description="Lipoyl-binding" evidence="8">
    <location>
        <begin position="502"/>
        <end position="577"/>
    </location>
</feature>
<evidence type="ECO:0000259" key="11">
    <source>
        <dbReference type="PROSITE" id="PS50989"/>
    </source>
</evidence>
<evidence type="ECO:0000256" key="4">
    <source>
        <dbReference type="ARBA" id="ARBA00022840"/>
    </source>
</evidence>
<dbReference type="Pfam" id="PF00364">
    <property type="entry name" value="Biotin_lipoyl"/>
    <property type="match status" value="1"/>
</dbReference>
<dbReference type="InterPro" id="IPR005481">
    <property type="entry name" value="BC-like_N"/>
</dbReference>
<dbReference type="Gene3D" id="3.40.50.20">
    <property type="match status" value="1"/>
</dbReference>
<evidence type="ECO:0000259" key="9">
    <source>
        <dbReference type="PROSITE" id="PS50975"/>
    </source>
</evidence>
<dbReference type="InterPro" id="IPR011763">
    <property type="entry name" value="COA_CT_C"/>
</dbReference>
<gene>
    <name evidence="12" type="ORF">RIF23_10365</name>
</gene>
<dbReference type="PROSITE" id="PS00867">
    <property type="entry name" value="CPSASE_2"/>
    <property type="match status" value="1"/>
</dbReference>
<dbReference type="InterPro" id="IPR001882">
    <property type="entry name" value="Biotin_BS"/>
</dbReference>
<evidence type="ECO:0000256" key="1">
    <source>
        <dbReference type="ARBA" id="ARBA00001953"/>
    </source>
</evidence>
<keyword evidence="12" id="KW-0808">Transferase</keyword>
<dbReference type="PANTHER" id="PTHR48095">
    <property type="entry name" value="PYRUVATE CARBOXYLASE SUBUNIT A"/>
    <property type="match status" value="1"/>
</dbReference>
<dbReference type="SUPFAM" id="SSF52096">
    <property type="entry name" value="ClpP/crotonase"/>
    <property type="match status" value="2"/>
</dbReference>
<dbReference type="RefSeq" id="WP_310912254.1">
    <property type="nucleotide sequence ID" value="NZ_JAVLVT010000004.1"/>
</dbReference>
<keyword evidence="4 6" id="KW-0067">ATP-binding</keyword>
<dbReference type="InterPro" id="IPR011761">
    <property type="entry name" value="ATP-grasp"/>
</dbReference>
<dbReference type="Gene3D" id="2.40.50.100">
    <property type="match status" value="1"/>
</dbReference>
<dbReference type="SMART" id="SM00878">
    <property type="entry name" value="Biotin_carb_C"/>
    <property type="match status" value="1"/>
</dbReference>
<evidence type="ECO:0000256" key="2">
    <source>
        <dbReference type="ARBA" id="ARBA00022598"/>
    </source>
</evidence>
<dbReference type="InterPro" id="IPR000089">
    <property type="entry name" value="Biotin_lipoyl"/>
</dbReference>
<evidence type="ECO:0000256" key="7">
    <source>
        <dbReference type="SAM" id="MobiDB-lite"/>
    </source>
</evidence>
<dbReference type="Gene3D" id="3.30.470.20">
    <property type="entry name" value="ATP-grasp fold, B domain"/>
    <property type="match status" value="1"/>
</dbReference>
<reference evidence="13" key="1">
    <citation type="submission" date="2023-07" db="EMBL/GenBank/DDBJ databases">
        <title>Novel species in the genus Lipingzhangella isolated from Sambhar Salt Lake.</title>
        <authorList>
            <person name="Jiya N."/>
            <person name="Kajale S."/>
            <person name="Sharma A."/>
        </authorList>
    </citation>
    <scope>NUCLEOTIDE SEQUENCE [LARGE SCALE GENOMIC DNA]</scope>
    <source>
        <strain evidence="13">LS1_29</strain>
    </source>
</reference>
<dbReference type="InterPro" id="IPR051602">
    <property type="entry name" value="ACC_Biotin_Carboxylase"/>
</dbReference>
<dbReference type="InterPro" id="IPR029045">
    <property type="entry name" value="ClpP/crotonase-like_dom_sf"/>
</dbReference>
<dbReference type="Pfam" id="PF00289">
    <property type="entry name" value="Biotin_carb_N"/>
    <property type="match status" value="1"/>
</dbReference>
<feature type="region of interest" description="Disordered" evidence="7">
    <location>
        <begin position="471"/>
        <end position="521"/>
    </location>
</feature>
<dbReference type="PROSITE" id="PS00188">
    <property type="entry name" value="BIOTIN"/>
    <property type="match status" value="1"/>
</dbReference>
<proteinExistence type="predicted"/>
<dbReference type="InterPro" id="IPR011054">
    <property type="entry name" value="Rudment_hybrid_motif"/>
</dbReference>
<dbReference type="InterPro" id="IPR011764">
    <property type="entry name" value="Biotin_carboxylation_dom"/>
</dbReference>
<dbReference type="SUPFAM" id="SSF51246">
    <property type="entry name" value="Rudiment single hybrid motif"/>
    <property type="match status" value="1"/>
</dbReference>
<feature type="domain" description="ATP-grasp" evidence="9">
    <location>
        <begin position="122"/>
        <end position="324"/>
    </location>
</feature>
<keyword evidence="2" id="KW-0436">Ligase</keyword>
<comment type="caution">
    <text evidence="12">The sequence shown here is derived from an EMBL/GenBank/DDBJ whole genome shotgun (WGS) entry which is preliminary data.</text>
</comment>
<evidence type="ECO:0000313" key="12">
    <source>
        <dbReference type="EMBL" id="MDS1270702.1"/>
    </source>
</evidence>
<dbReference type="Pfam" id="PF02785">
    <property type="entry name" value="Biotin_carb_C"/>
    <property type="match status" value="1"/>
</dbReference>
<keyword evidence="5" id="KW-0092">Biotin</keyword>
<dbReference type="Gene3D" id="3.90.226.10">
    <property type="entry name" value="2-enoyl-CoA Hydratase, Chain A, domain 1"/>
    <property type="match status" value="2"/>
</dbReference>
<dbReference type="SUPFAM" id="SSF56059">
    <property type="entry name" value="Glutathione synthetase ATP-binding domain-like"/>
    <property type="match status" value="1"/>
</dbReference>
<dbReference type="InterPro" id="IPR016185">
    <property type="entry name" value="PreATP-grasp_dom_sf"/>
</dbReference>
<dbReference type="SUPFAM" id="SSF52440">
    <property type="entry name" value="PreATP-grasp domain"/>
    <property type="match status" value="1"/>
</dbReference>
<dbReference type="Gene3D" id="3.30.1490.20">
    <property type="entry name" value="ATP-grasp fold, A domain"/>
    <property type="match status" value="1"/>
</dbReference>
<dbReference type="PROSITE" id="PS50989">
    <property type="entry name" value="COA_CT_CTER"/>
    <property type="match status" value="1"/>
</dbReference>
<organism evidence="12 13">
    <name type="scientific">Lipingzhangella rawalii</name>
    <dbReference type="NCBI Taxonomy" id="2055835"/>
    <lineage>
        <taxon>Bacteria</taxon>
        <taxon>Bacillati</taxon>
        <taxon>Actinomycetota</taxon>
        <taxon>Actinomycetes</taxon>
        <taxon>Streptosporangiales</taxon>
        <taxon>Nocardiopsidaceae</taxon>
        <taxon>Lipingzhangella</taxon>
    </lineage>
</organism>
<dbReference type="PANTHER" id="PTHR48095:SF5">
    <property type="entry name" value="BLL7292 PROTEIN"/>
    <property type="match status" value="1"/>
</dbReference>
<evidence type="ECO:0000259" key="8">
    <source>
        <dbReference type="PROSITE" id="PS50968"/>
    </source>
</evidence>
<keyword evidence="3 6" id="KW-0547">Nucleotide-binding</keyword>
<evidence type="ECO:0000256" key="5">
    <source>
        <dbReference type="ARBA" id="ARBA00023267"/>
    </source>
</evidence>
<dbReference type="InterPro" id="IPR034733">
    <property type="entry name" value="AcCoA_carboxyl_beta"/>
</dbReference>
<dbReference type="GO" id="GO:0016740">
    <property type="term" value="F:transferase activity"/>
    <property type="evidence" value="ECO:0007669"/>
    <property type="project" value="UniProtKB-KW"/>
</dbReference>